<dbReference type="AlphaFoldDB" id="A0A369QTD9"/>
<keyword evidence="3" id="KW-1185">Reference proteome</keyword>
<keyword evidence="1" id="KW-1133">Transmembrane helix</keyword>
<keyword evidence="1" id="KW-0812">Transmembrane</keyword>
<reference evidence="2 3" key="1">
    <citation type="submission" date="2018-04" db="EMBL/GenBank/DDBJ databases">
        <title>Adhaeribacter sp. HMF7616 genome sequencing and assembly.</title>
        <authorList>
            <person name="Kang H."/>
            <person name="Kang J."/>
            <person name="Cha I."/>
            <person name="Kim H."/>
            <person name="Joh K."/>
        </authorList>
    </citation>
    <scope>NUCLEOTIDE SEQUENCE [LARGE SCALE GENOMIC DNA]</scope>
    <source>
        <strain evidence="2 3">HMF7616</strain>
    </source>
</reference>
<organism evidence="2 3">
    <name type="scientific">Adhaeribacter pallidiroseus</name>
    <dbReference type="NCBI Taxonomy" id="2072847"/>
    <lineage>
        <taxon>Bacteria</taxon>
        <taxon>Pseudomonadati</taxon>
        <taxon>Bacteroidota</taxon>
        <taxon>Cytophagia</taxon>
        <taxon>Cytophagales</taxon>
        <taxon>Hymenobacteraceae</taxon>
        <taxon>Adhaeribacter</taxon>
    </lineage>
</organism>
<feature type="transmembrane region" description="Helical" evidence="1">
    <location>
        <begin position="82"/>
        <end position="101"/>
    </location>
</feature>
<gene>
    <name evidence="2" type="ORF">AHMF7616_04058</name>
</gene>
<protein>
    <submittedName>
        <fullName evidence="2">Uncharacterized protein</fullName>
    </submittedName>
</protein>
<name>A0A369QTD9_9BACT</name>
<dbReference type="EMBL" id="QASA01000001">
    <property type="protein sequence ID" value="RDC65428.1"/>
    <property type="molecule type" value="Genomic_DNA"/>
</dbReference>
<keyword evidence="1" id="KW-0472">Membrane</keyword>
<evidence type="ECO:0000256" key="1">
    <source>
        <dbReference type="SAM" id="Phobius"/>
    </source>
</evidence>
<accession>A0A369QTD9</accession>
<evidence type="ECO:0000313" key="2">
    <source>
        <dbReference type="EMBL" id="RDC65428.1"/>
    </source>
</evidence>
<proteinExistence type="predicted"/>
<comment type="caution">
    <text evidence="2">The sequence shown here is derived from an EMBL/GenBank/DDBJ whole genome shotgun (WGS) entry which is preliminary data.</text>
</comment>
<dbReference type="Proteomes" id="UP000253919">
    <property type="component" value="Unassembled WGS sequence"/>
</dbReference>
<evidence type="ECO:0000313" key="3">
    <source>
        <dbReference type="Proteomes" id="UP000253919"/>
    </source>
</evidence>
<dbReference type="RefSeq" id="WP_115374432.1">
    <property type="nucleotide sequence ID" value="NZ_QASA01000001.1"/>
</dbReference>
<dbReference type="OrthoDB" id="799504at2"/>
<sequence length="110" mass="12633">MQRLEDIIQSRITLPGKADTDIDADDLTAQRRRFENQRYKEDTSHRKWLGVWTAIVVTCWLTAVLAILVYNERYICLSDTVLTSLLATTTLNVLGLSFIVLRGHFQLPPK</sequence>
<feature type="transmembrane region" description="Helical" evidence="1">
    <location>
        <begin position="48"/>
        <end position="70"/>
    </location>
</feature>